<proteinExistence type="predicted"/>
<sequence>MKFESLEQTCYSENVDEAIWKRKNSLLSGGDHTGIPHMLKKTRQLIQEKDYSISLNSEDARHVITDYAKTQKSKCNWFQQLLATDYKSSLLCAFYDFLNEHIPWKQMDYGILEPRAVDYLFKHLELDFKNQFPRSNLLRFKAETATCTGEGLIFRGFIANNCSCDVLVNKSK</sequence>
<dbReference type="EMBL" id="JALLKP010000003">
    <property type="protein sequence ID" value="KAK2196182.1"/>
    <property type="molecule type" value="Genomic_DNA"/>
</dbReference>
<dbReference type="Proteomes" id="UP001214638">
    <property type="component" value="Unassembled WGS sequence"/>
</dbReference>
<evidence type="ECO:0000313" key="2">
    <source>
        <dbReference type="Proteomes" id="UP001214638"/>
    </source>
</evidence>
<dbReference type="KEGG" id="bdw:94337079"/>
<keyword evidence="2" id="KW-1185">Reference proteome</keyword>
<comment type="caution">
    <text evidence="1">The sequence shown here is derived from an EMBL/GenBank/DDBJ whole genome shotgun (WGS) entry which is preliminary data.</text>
</comment>
<evidence type="ECO:0000313" key="1">
    <source>
        <dbReference type="EMBL" id="KAK2196182.1"/>
    </source>
</evidence>
<reference evidence="1" key="1">
    <citation type="journal article" date="2023" name="Nat. Microbiol.">
        <title>Babesia duncani multi-omics identifies virulence factors and drug targets.</title>
        <authorList>
            <person name="Singh P."/>
            <person name="Lonardi S."/>
            <person name="Liang Q."/>
            <person name="Vydyam P."/>
            <person name="Khabirova E."/>
            <person name="Fang T."/>
            <person name="Gihaz S."/>
            <person name="Thekkiniath J."/>
            <person name="Munshi M."/>
            <person name="Abel S."/>
            <person name="Ciampossin L."/>
            <person name="Batugedara G."/>
            <person name="Gupta M."/>
            <person name="Lu X.M."/>
            <person name="Lenz T."/>
            <person name="Chakravarty S."/>
            <person name="Cornillot E."/>
            <person name="Hu Y."/>
            <person name="Ma W."/>
            <person name="Gonzalez L.M."/>
            <person name="Sanchez S."/>
            <person name="Estrada K."/>
            <person name="Sanchez-Flores A."/>
            <person name="Montero E."/>
            <person name="Harb O.S."/>
            <person name="Le Roch K.G."/>
            <person name="Mamoun C.B."/>
        </authorList>
    </citation>
    <scope>NUCLEOTIDE SEQUENCE</scope>
    <source>
        <strain evidence="1">WA1</strain>
    </source>
</reference>
<organism evidence="1 2">
    <name type="scientific">Babesia duncani</name>
    <dbReference type="NCBI Taxonomy" id="323732"/>
    <lineage>
        <taxon>Eukaryota</taxon>
        <taxon>Sar</taxon>
        <taxon>Alveolata</taxon>
        <taxon>Apicomplexa</taxon>
        <taxon>Aconoidasida</taxon>
        <taxon>Piroplasmida</taxon>
        <taxon>Babesiidae</taxon>
        <taxon>Babesia</taxon>
    </lineage>
</organism>
<gene>
    <name evidence="1" type="ORF">BdWA1_002782</name>
</gene>
<name>A0AAD9UNT4_9APIC</name>
<dbReference type="AlphaFoldDB" id="A0AAD9UNT4"/>
<dbReference type="GeneID" id="94337079"/>
<accession>A0AAD9UNT4</accession>
<dbReference type="RefSeq" id="XP_067803024.1">
    <property type="nucleotide sequence ID" value="XM_067947802.1"/>
</dbReference>
<protein>
    <submittedName>
        <fullName evidence="1">Uncharacterized protein</fullName>
    </submittedName>
</protein>